<keyword evidence="3" id="KW-1185">Reference proteome</keyword>
<dbReference type="InterPro" id="IPR026369">
    <property type="entry name" value="CxxC_20_CxxC"/>
</dbReference>
<reference evidence="2 3" key="1">
    <citation type="submission" date="2019-03" db="EMBL/GenBank/DDBJ databases">
        <title>Genomic Encyclopedia of Type Strains, Phase IV (KMG-IV): sequencing the most valuable type-strain genomes for metagenomic binning, comparative biology and taxonomic classification.</title>
        <authorList>
            <person name="Goeker M."/>
        </authorList>
    </citation>
    <scope>NUCLEOTIDE SEQUENCE [LARGE SCALE GENOMIC DNA]</scope>
    <source>
        <strain evidence="2 3">DSM 24979</strain>
    </source>
</reference>
<evidence type="ECO:0000313" key="3">
    <source>
        <dbReference type="Proteomes" id="UP000295658"/>
    </source>
</evidence>
<organism evidence="2 3">
    <name type="scientific">Thermolongibacillus altinsuensis</name>
    <dbReference type="NCBI Taxonomy" id="575256"/>
    <lineage>
        <taxon>Bacteria</taxon>
        <taxon>Bacillati</taxon>
        <taxon>Bacillota</taxon>
        <taxon>Bacilli</taxon>
        <taxon>Bacillales</taxon>
        <taxon>Anoxybacillaceae</taxon>
        <taxon>Thermolongibacillus</taxon>
    </lineage>
</organism>
<dbReference type="OrthoDB" id="2418141at2"/>
<dbReference type="Proteomes" id="UP000295658">
    <property type="component" value="Unassembled WGS sequence"/>
</dbReference>
<gene>
    <name evidence="2" type="ORF">EDD69_1215</name>
</gene>
<proteinExistence type="predicted"/>
<feature type="transmembrane region" description="Helical" evidence="1">
    <location>
        <begin position="73"/>
        <end position="94"/>
    </location>
</feature>
<evidence type="ECO:0000256" key="1">
    <source>
        <dbReference type="SAM" id="Phobius"/>
    </source>
</evidence>
<sequence length="101" mass="11845">MELPKCCKCNHKFSWRSIFRASFKFRQEIKCPECGTKIYPTMKSRQKISLMTNIPLIISFALLAFGLPFKFAILIFLSLTVLVMTLIPFLYSFVDKEEPLW</sequence>
<feature type="transmembrane region" description="Helical" evidence="1">
    <location>
        <begin position="48"/>
        <end position="67"/>
    </location>
</feature>
<name>A0A4R1QB97_9BACL</name>
<dbReference type="AlphaFoldDB" id="A0A4R1QB97"/>
<accession>A0A4R1QB97</accession>
<dbReference type="NCBIfam" id="TIGR04104">
    <property type="entry name" value="cxxc_20_cxxc"/>
    <property type="match status" value="1"/>
</dbReference>
<keyword evidence="1" id="KW-0812">Transmembrane</keyword>
<comment type="caution">
    <text evidence="2">The sequence shown here is derived from an EMBL/GenBank/DDBJ whole genome shotgun (WGS) entry which is preliminary data.</text>
</comment>
<evidence type="ECO:0000313" key="2">
    <source>
        <dbReference type="EMBL" id="TCL45004.1"/>
    </source>
</evidence>
<protein>
    <submittedName>
        <fullName evidence="2">CXXC-20-CXXC protein</fullName>
    </submittedName>
</protein>
<dbReference type="EMBL" id="SLUL01000021">
    <property type="protein sequence ID" value="TCL45004.1"/>
    <property type="molecule type" value="Genomic_DNA"/>
</dbReference>
<keyword evidence="1" id="KW-0472">Membrane</keyword>
<keyword evidence="1" id="KW-1133">Transmembrane helix</keyword>
<dbReference type="RefSeq" id="WP_132949539.1">
    <property type="nucleotide sequence ID" value="NZ_BSVG01000006.1"/>
</dbReference>